<dbReference type="AlphaFoldDB" id="A0AAE1CZB4"/>
<organism evidence="1 2">
    <name type="scientific">Elysia crispata</name>
    <name type="common">lettuce slug</name>
    <dbReference type="NCBI Taxonomy" id="231223"/>
    <lineage>
        <taxon>Eukaryota</taxon>
        <taxon>Metazoa</taxon>
        <taxon>Spiralia</taxon>
        <taxon>Lophotrochozoa</taxon>
        <taxon>Mollusca</taxon>
        <taxon>Gastropoda</taxon>
        <taxon>Heterobranchia</taxon>
        <taxon>Euthyneura</taxon>
        <taxon>Panpulmonata</taxon>
        <taxon>Sacoglossa</taxon>
        <taxon>Placobranchoidea</taxon>
        <taxon>Plakobranchidae</taxon>
        <taxon>Elysia</taxon>
    </lineage>
</organism>
<sequence>MTDTDSNLCTSLHRNFRRRESSLPFFVIKKASQSQCINIYYRRGGYTNSTLCSASRNCPDLLQFISSADSTAKEI</sequence>
<proteinExistence type="predicted"/>
<accession>A0AAE1CZB4</accession>
<evidence type="ECO:0000313" key="2">
    <source>
        <dbReference type="Proteomes" id="UP001283361"/>
    </source>
</evidence>
<reference evidence="1" key="1">
    <citation type="journal article" date="2023" name="G3 (Bethesda)">
        <title>A reference genome for the long-term kleptoplast-retaining sea slug Elysia crispata morphotype clarki.</title>
        <authorList>
            <person name="Eastman K.E."/>
            <person name="Pendleton A.L."/>
            <person name="Shaikh M.A."/>
            <person name="Suttiyut T."/>
            <person name="Ogas R."/>
            <person name="Tomko P."/>
            <person name="Gavelis G."/>
            <person name="Widhalm J.R."/>
            <person name="Wisecaver J.H."/>
        </authorList>
    </citation>
    <scope>NUCLEOTIDE SEQUENCE</scope>
    <source>
        <strain evidence="1">ECLA1</strain>
    </source>
</reference>
<comment type="caution">
    <text evidence="1">The sequence shown here is derived from an EMBL/GenBank/DDBJ whole genome shotgun (WGS) entry which is preliminary data.</text>
</comment>
<dbReference type="EMBL" id="JAWDGP010006106">
    <property type="protein sequence ID" value="KAK3747177.1"/>
    <property type="molecule type" value="Genomic_DNA"/>
</dbReference>
<protein>
    <submittedName>
        <fullName evidence="1">Uncharacterized protein</fullName>
    </submittedName>
</protein>
<keyword evidence="2" id="KW-1185">Reference proteome</keyword>
<evidence type="ECO:0000313" key="1">
    <source>
        <dbReference type="EMBL" id="KAK3747177.1"/>
    </source>
</evidence>
<dbReference type="Proteomes" id="UP001283361">
    <property type="component" value="Unassembled WGS sequence"/>
</dbReference>
<gene>
    <name evidence="1" type="ORF">RRG08_035723</name>
</gene>
<name>A0AAE1CZB4_9GAST</name>